<dbReference type="Gramene" id="C.cajan_03459.t">
    <property type="protein sequence ID" value="C.cajan_03459.t"/>
    <property type="gene ID" value="C.cajan_03459"/>
</dbReference>
<gene>
    <name evidence="1" type="ORF">KK1_003538</name>
</gene>
<accession>A0A151SRA1</accession>
<reference evidence="1 2" key="1">
    <citation type="journal article" date="2012" name="Nat. Biotechnol.">
        <title>Draft genome sequence of pigeonpea (Cajanus cajan), an orphan legume crop of resource-poor farmers.</title>
        <authorList>
            <person name="Varshney R.K."/>
            <person name="Chen W."/>
            <person name="Li Y."/>
            <person name="Bharti A.K."/>
            <person name="Saxena R.K."/>
            <person name="Schlueter J.A."/>
            <person name="Donoghue M.T."/>
            <person name="Azam S."/>
            <person name="Fan G."/>
            <person name="Whaley A.M."/>
            <person name="Farmer A.D."/>
            <person name="Sheridan J."/>
            <person name="Iwata A."/>
            <person name="Tuteja R."/>
            <person name="Penmetsa R.V."/>
            <person name="Wu W."/>
            <person name="Upadhyaya H.D."/>
            <person name="Yang S.P."/>
            <person name="Shah T."/>
            <person name="Saxena K.B."/>
            <person name="Michael T."/>
            <person name="McCombie W.R."/>
            <person name="Yang B."/>
            <person name="Zhang G."/>
            <person name="Yang H."/>
            <person name="Wang J."/>
            <person name="Spillane C."/>
            <person name="Cook D.R."/>
            <person name="May G.D."/>
            <person name="Xu X."/>
            <person name="Jackson S.A."/>
        </authorList>
    </citation>
    <scope>NUCLEOTIDE SEQUENCE [LARGE SCALE GENOMIC DNA]</scope>
    <source>
        <strain evidence="2">cv. Asha</strain>
    </source>
</reference>
<dbReference type="Proteomes" id="UP000075243">
    <property type="component" value="Chromosome 11"/>
</dbReference>
<dbReference type="OMA" id="TINMALP"/>
<keyword evidence="2" id="KW-1185">Reference proteome</keyword>
<proteinExistence type="predicted"/>
<evidence type="ECO:0000313" key="2">
    <source>
        <dbReference type="Proteomes" id="UP000075243"/>
    </source>
</evidence>
<organism evidence="1 2">
    <name type="scientific">Cajanus cajan</name>
    <name type="common">Pigeon pea</name>
    <name type="synonym">Cajanus indicus</name>
    <dbReference type="NCBI Taxonomy" id="3821"/>
    <lineage>
        <taxon>Eukaryota</taxon>
        <taxon>Viridiplantae</taxon>
        <taxon>Streptophyta</taxon>
        <taxon>Embryophyta</taxon>
        <taxon>Tracheophyta</taxon>
        <taxon>Spermatophyta</taxon>
        <taxon>Magnoliopsida</taxon>
        <taxon>eudicotyledons</taxon>
        <taxon>Gunneridae</taxon>
        <taxon>Pentapetalae</taxon>
        <taxon>rosids</taxon>
        <taxon>fabids</taxon>
        <taxon>Fabales</taxon>
        <taxon>Fabaceae</taxon>
        <taxon>Papilionoideae</taxon>
        <taxon>50 kb inversion clade</taxon>
        <taxon>NPAAA clade</taxon>
        <taxon>indigoferoid/millettioid clade</taxon>
        <taxon>Phaseoleae</taxon>
        <taxon>Cajanus</taxon>
    </lineage>
</organism>
<dbReference type="STRING" id="3821.A0A151SRA1"/>
<name>A0A151SRA1_CAJCA</name>
<dbReference type="PANTHER" id="PTHR37754:SF2">
    <property type="entry name" value="ION-BINDING PROTEIN, PUTATIVE-RELATED"/>
    <property type="match status" value="1"/>
</dbReference>
<feature type="non-terminal residue" evidence="1">
    <location>
        <position position="1"/>
    </location>
</feature>
<dbReference type="PANTHER" id="PTHR37754">
    <property type="entry name" value="CALCIUM ION-BINDING PROTEIN"/>
    <property type="match status" value="1"/>
</dbReference>
<dbReference type="EMBL" id="CM003613">
    <property type="protein sequence ID" value="KYP57279.1"/>
    <property type="molecule type" value="Genomic_DNA"/>
</dbReference>
<sequence length="245" mass="27601">LSTTQLVNLVVNTLYNQFIEKDIQEFDGFNVGILDTFNTINMALPGKHYVAPSYKDVQDLFEDWKKTNEEYKKKMFINFINEKVNINKSDESMLITAIVAPPAAMMAKKTGSIVPQLALMNAIPDVIFVPSATLLALIAIKIIKLTFIGKTISNNTHVQPTPKQQLPITTAIEEPPQIAPAPITKQEPETTPEIEDLLKLHLHLQLNKNLKLHLKLKKTLTLIYLYLHTSTRTTSSVPYVIHTTE</sequence>
<protein>
    <submittedName>
        <fullName evidence="1">Uncharacterized protein</fullName>
    </submittedName>
</protein>
<evidence type="ECO:0000313" key="1">
    <source>
        <dbReference type="EMBL" id="KYP57279.1"/>
    </source>
</evidence>
<dbReference type="AlphaFoldDB" id="A0A151SRA1"/>